<sequence>MCTRLALLRQVVQQRGGQLRVMRQRRAVQVSHRRNQTHRRRQPHAVRLEQILRVERTEAQLPTGLACRLEHRALRGAGKDAVARLGRVQHLLAVLNLRNQHRRSGALKHATLIGNEDSVIRAALLNVPQDRHVHRVGEGLRTRQKPRVGAIIHRLVAARQQHRLHTLGAALHDGGGHRRRHNQRVRARLHGSHRLGGAARNNDLHDVLFTQRSLGTGGRLTHEALHRRTQNLGFRVGQIQHARRRLEAGQVHAELTHTAVDGQHGLEDAVAAGEALIINADEGHGRVNEDALRVLLVQKNYGTRHSLIVRSHPEPARDNGTRPRSYRGRWTRHAEGRCYPRSYRGTRPRFASDTLMSLTDNTAPPGHTHRYVLMNG</sequence>
<evidence type="ECO:0000313" key="2">
    <source>
        <dbReference type="Proteomes" id="UP000001883"/>
    </source>
</evidence>
<dbReference type="EMBL" id="AP011540">
    <property type="protein sequence ID" value="BAI65522.1"/>
    <property type="molecule type" value="Genomic_DNA"/>
</dbReference>
<protein>
    <submittedName>
        <fullName evidence="1">Carbamoyl-phosphate synthase large subunit</fullName>
    </submittedName>
</protein>
<reference evidence="1 2" key="3">
    <citation type="journal article" date="2010" name="Sequencing">
        <title>Complete Genome Sequence of Rothia mucilaginosa DY-18: A Clinical Isolate with Dense Meshwork-Like Structures from a Persistent Apical Periodontitis Lesion.</title>
        <authorList>
            <person name="Yamane K."/>
            <person name="Nambu T."/>
            <person name="Yamanaka T."/>
            <person name="Mashimo C."/>
            <person name="Sugimori C."/>
            <person name="Leung K.-P."/>
            <person name="Fukushima H."/>
        </authorList>
    </citation>
    <scope>NUCLEOTIDE SEQUENCE [LARGE SCALE GENOMIC DNA]</scope>
    <source>
        <strain evidence="1 2">DY-18</strain>
    </source>
</reference>
<reference evidence="1 2" key="2">
    <citation type="journal article" date="2010" name="J Osaka Dent Univ">
        <title>Isolation and identification of Rothia mucilaginosa from persistent apical periodontitis lesions.</title>
        <authorList>
            <person name="Yamane K."/>
            <person name="Yoshida M."/>
            <person name="Fujihira T."/>
            <person name="Baba T."/>
            <person name="Tsuji N."/>
            <person name="Hayashi H."/>
            <person name="Sugimori C."/>
            <person name="Yamanaka T."/>
            <person name="Mashimo C."/>
            <person name="Nambu T."/>
            <person name="Kawai H."/>
            <person name="Fukushima H."/>
        </authorList>
    </citation>
    <scope>NUCLEOTIDE SEQUENCE [LARGE SCALE GENOMIC DNA]</scope>
    <source>
        <strain evidence="1 2">DY-18</strain>
    </source>
</reference>
<proteinExistence type="predicted"/>
<name>D2NPF4_ROTMD</name>
<keyword evidence="2" id="KW-1185">Reference proteome</keyword>
<dbReference type="Proteomes" id="UP000001883">
    <property type="component" value="Chromosome"/>
</dbReference>
<gene>
    <name evidence="1" type="ordered locus">RMDY18_16900</name>
</gene>
<accession>D2NPF4</accession>
<organism evidence="1 2">
    <name type="scientific">Rothia mucilaginosa (strain DY-18)</name>
    <name type="common">Stomatococcus mucilaginosus</name>
    <dbReference type="NCBI Taxonomy" id="680646"/>
    <lineage>
        <taxon>Bacteria</taxon>
        <taxon>Bacillati</taxon>
        <taxon>Actinomycetota</taxon>
        <taxon>Actinomycetes</taxon>
        <taxon>Micrococcales</taxon>
        <taxon>Micrococcaceae</taxon>
        <taxon>Rothia</taxon>
    </lineage>
</organism>
<reference evidence="2" key="1">
    <citation type="submission" date="2009-07" db="EMBL/GenBank/DDBJ databases">
        <title>Complete genome sequence of Rothia mucilaginosa DJ.</title>
        <authorList>
            <person name="Yamane K."/>
            <person name="Nambu T."/>
            <person name="Mashimo C."/>
            <person name="Sugimori C."/>
            <person name="Yamanaka T."/>
            <person name="Leung K."/>
            <person name="Fukushima H."/>
        </authorList>
    </citation>
    <scope>NUCLEOTIDE SEQUENCE [LARGE SCALE GENOMIC DNA]</scope>
    <source>
        <strain evidence="2">DY-18</strain>
    </source>
</reference>
<dbReference type="KEGG" id="rmu:RMDY18_16900"/>
<dbReference type="HOGENOM" id="CLU_735458_0_0_11"/>
<dbReference type="AlphaFoldDB" id="D2NPF4"/>
<evidence type="ECO:0000313" key="1">
    <source>
        <dbReference type="EMBL" id="BAI65522.1"/>
    </source>
</evidence>